<organism evidence="1 2">
    <name type="scientific">Pseudomonas hunanensis</name>
    <dbReference type="NCBI Taxonomy" id="1247546"/>
    <lineage>
        <taxon>Bacteria</taxon>
        <taxon>Pseudomonadati</taxon>
        <taxon>Pseudomonadota</taxon>
        <taxon>Gammaproteobacteria</taxon>
        <taxon>Pseudomonadales</taxon>
        <taxon>Pseudomonadaceae</taxon>
        <taxon>Pseudomonas</taxon>
    </lineage>
</organism>
<gene>
    <name evidence="1" type="ORF">DM819_22475</name>
</gene>
<evidence type="ECO:0000313" key="2">
    <source>
        <dbReference type="Proteomes" id="UP000704738"/>
    </source>
</evidence>
<comment type="caution">
    <text evidence="1">The sequence shown here is derived from an EMBL/GenBank/DDBJ whole genome shotgun (WGS) entry which is preliminary data.</text>
</comment>
<sequence length="42" mass="4396">MGPLWERAALVAITGKGGAMHRVACFAGKPAPTDRPGYLKPC</sequence>
<dbReference type="Proteomes" id="UP000704738">
    <property type="component" value="Unassembled WGS sequence"/>
</dbReference>
<accession>A0ABD6NG52</accession>
<evidence type="ECO:0000313" key="1">
    <source>
        <dbReference type="EMBL" id="NWL48552.1"/>
    </source>
</evidence>
<protein>
    <submittedName>
        <fullName evidence="1">Diguanylate cyclase</fullName>
    </submittedName>
</protein>
<proteinExistence type="predicted"/>
<dbReference type="EMBL" id="QJRE01000115">
    <property type="protein sequence ID" value="NWL48552.1"/>
    <property type="molecule type" value="Genomic_DNA"/>
</dbReference>
<reference evidence="1 2" key="1">
    <citation type="submission" date="2018-06" db="EMBL/GenBank/DDBJ databases">
        <title>Bacteria isolated from soil of Wuhan.</title>
        <authorList>
            <person name="Xiang W."/>
            <person name="Huang C."/>
        </authorList>
    </citation>
    <scope>NUCLEOTIDE SEQUENCE [LARGE SCALE GENOMIC DNA]</scope>
    <source>
        <strain evidence="2">xwS4</strain>
    </source>
</reference>
<dbReference type="AlphaFoldDB" id="A0ABD6NG52"/>
<name>A0ABD6NG52_9PSED</name>